<name>A0A0N1PIK4_PAPMA</name>
<reference evidence="8 9" key="1">
    <citation type="journal article" date="2015" name="Nat. Commun.">
        <title>Outbred genome sequencing and CRISPR/Cas9 gene editing in butterflies.</title>
        <authorList>
            <person name="Li X."/>
            <person name="Fan D."/>
            <person name="Zhang W."/>
            <person name="Liu G."/>
            <person name="Zhang L."/>
            <person name="Zhao L."/>
            <person name="Fang X."/>
            <person name="Chen L."/>
            <person name="Dong Y."/>
            <person name="Chen Y."/>
            <person name="Ding Y."/>
            <person name="Zhao R."/>
            <person name="Feng M."/>
            <person name="Zhu Y."/>
            <person name="Feng Y."/>
            <person name="Jiang X."/>
            <person name="Zhu D."/>
            <person name="Xiang H."/>
            <person name="Feng X."/>
            <person name="Li S."/>
            <person name="Wang J."/>
            <person name="Zhang G."/>
            <person name="Kronforst M.R."/>
            <person name="Wang W."/>
        </authorList>
    </citation>
    <scope>NUCLEOTIDE SEQUENCE [LARGE SCALE GENOMIC DNA]</scope>
    <source>
        <strain evidence="8">Ya'a_city_454_Pm</strain>
        <tissue evidence="8">Whole body</tissue>
    </source>
</reference>
<dbReference type="InterPro" id="IPR000796">
    <property type="entry name" value="Asp_trans"/>
</dbReference>
<dbReference type="Pfam" id="PF00155">
    <property type="entry name" value="Aminotran_1_2"/>
    <property type="match status" value="1"/>
</dbReference>
<dbReference type="Proteomes" id="UP000053240">
    <property type="component" value="Unassembled WGS sequence"/>
</dbReference>
<dbReference type="Gene3D" id="3.90.1150.10">
    <property type="entry name" value="Aspartate Aminotransferase, domain 1"/>
    <property type="match status" value="1"/>
</dbReference>
<proteinExistence type="predicted"/>
<dbReference type="KEGG" id="pmac:106707580"/>
<evidence type="ECO:0000256" key="1">
    <source>
        <dbReference type="ARBA" id="ARBA00001933"/>
    </source>
</evidence>
<keyword evidence="9" id="KW-1185">Reference proteome</keyword>
<evidence type="ECO:0000256" key="3">
    <source>
        <dbReference type="ARBA" id="ARBA00012753"/>
    </source>
</evidence>
<evidence type="ECO:0000313" key="8">
    <source>
        <dbReference type="EMBL" id="KPJ20928.1"/>
    </source>
</evidence>
<protein>
    <recommendedName>
        <fullName evidence="3">aspartate transaminase</fullName>
        <ecNumber evidence="3">2.6.1.1</ecNumber>
    </recommendedName>
</protein>
<feature type="domain" description="Aminotransferase class I/classII large" evidence="7">
    <location>
        <begin position="1"/>
        <end position="79"/>
    </location>
</feature>
<comment type="caution">
    <text evidence="8">The sequence shown here is derived from an EMBL/GenBank/DDBJ whole genome shotgun (WGS) entry which is preliminary data.</text>
</comment>
<dbReference type="EMBL" id="LADJ01009369">
    <property type="protein sequence ID" value="KPJ20928.1"/>
    <property type="molecule type" value="Genomic_DNA"/>
</dbReference>
<dbReference type="SUPFAM" id="SSF53383">
    <property type="entry name" value="PLP-dependent transferases"/>
    <property type="match status" value="1"/>
</dbReference>
<organism evidence="8 9">
    <name type="scientific">Papilio machaon</name>
    <name type="common">Old World swallowtail butterfly</name>
    <dbReference type="NCBI Taxonomy" id="76193"/>
    <lineage>
        <taxon>Eukaryota</taxon>
        <taxon>Metazoa</taxon>
        <taxon>Ecdysozoa</taxon>
        <taxon>Arthropoda</taxon>
        <taxon>Hexapoda</taxon>
        <taxon>Insecta</taxon>
        <taxon>Pterygota</taxon>
        <taxon>Neoptera</taxon>
        <taxon>Endopterygota</taxon>
        <taxon>Lepidoptera</taxon>
        <taxon>Glossata</taxon>
        <taxon>Ditrysia</taxon>
        <taxon>Papilionoidea</taxon>
        <taxon>Papilionidae</taxon>
        <taxon>Papilioninae</taxon>
        <taxon>Papilio</taxon>
    </lineage>
</organism>
<dbReference type="InterPro" id="IPR004839">
    <property type="entry name" value="Aminotransferase_I/II_large"/>
</dbReference>
<evidence type="ECO:0000313" key="9">
    <source>
        <dbReference type="Proteomes" id="UP000053240"/>
    </source>
</evidence>
<evidence type="ECO:0000256" key="2">
    <source>
        <dbReference type="ARBA" id="ARBA00011738"/>
    </source>
</evidence>
<dbReference type="InParanoid" id="A0A0N1PIK4"/>
<evidence type="ECO:0000256" key="4">
    <source>
        <dbReference type="ARBA" id="ARBA00022576"/>
    </source>
</evidence>
<dbReference type="InterPro" id="IPR015424">
    <property type="entry name" value="PyrdxlP-dep_Trfase"/>
</dbReference>
<dbReference type="GO" id="GO:0006532">
    <property type="term" value="P:aspartate biosynthetic process"/>
    <property type="evidence" value="ECO:0007669"/>
    <property type="project" value="TreeGrafter"/>
</dbReference>
<evidence type="ECO:0000256" key="5">
    <source>
        <dbReference type="ARBA" id="ARBA00022679"/>
    </source>
</evidence>
<keyword evidence="4 8" id="KW-0032">Aminotransferase</keyword>
<dbReference type="InterPro" id="IPR015422">
    <property type="entry name" value="PyrdxlP-dep_Trfase_small"/>
</dbReference>
<comment type="subunit">
    <text evidence="2">Homodimer.</text>
</comment>
<keyword evidence="5 8" id="KW-0808">Transferase</keyword>
<dbReference type="GO" id="GO:0005829">
    <property type="term" value="C:cytosol"/>
    <property type="evidence" value="ECO:0007669"/>
    <property type="project" value="TreeGrafter"/>
</dbReference>
<sequence>MSSRVIEMREALRSELVKLGTPGNWDHIVNQIGLFSYTGLTQRQSEYLIEEYHIYLLRTGRINVCGLNPGNVQYVARAIHDAVTKFPAQQ</sequence>
<keyword evidence="6" id="KW-0663">Pyridoxal phosphate</keyword>
<dbReference type="STRING" id="76193.A0A0N1PIK4"/>
<gene>
    <name evidence="8" type="ORF">RR48_00104</name>
</gene>
<dbReference type="AlphaFoldDB" id="A0A0N1PIK4"/>
<evidence type="ECO:0000256" key="6">
    <source>
        <dbReference type="ARBA" id="ARBA00022898"/>
    </source>
</evidence>
<dbReference type="PANTHER" id="PTHR11879">
    <property type="entry name" value="ASPARTATE AMINOTRANSFERASE"/>
    <property type="match status" value="1"/>
</dbReference>
<dbReference type="GO" id="GO:0004069">
    <property type="term" value="F:L-aspartate:2-oxoglutarate aminotransferase activity"/>
    <property type="evidence" value="ECO:0007669"/>
    <property type="project" value="UniProtKB-EC"/>
</dbReference>
<dbReference type="EC" id="2.6.1.1" evidence="3"/>
<dbReference type="GO" id="GO:0030170">
    <property type="term" value="F:pyridoxal phosphate binding"/>
    <property type="evidence" value="ECO:0007669"/>
    <property type="project" value="InterPro"/>
</dbReference>
<dbReference type="PANTHER" id="PTHR11879:SF55">
    <property type="entry name" value="GLUTAMATE OXALOACETATE TRANSAMINASE 1, ISOFORM B"/>
    <property type="match status" value="1"/>
</dbReference>
<evidence type="ECO:0000259" key="7">
    <source>
        <dbReference type="Pfam" id="PF00155"/>
    </source>
</evidence>
<accession>A0A0N1PIK4</accession>
<comment type="cofactor">
    <cofactor evidence="1">
        <name>pyridoxal 5'-phosphate</name>
        <dbReference type="ChEBI" id="CHEBI:597326"/>
    </cofactor>
</comment>